<name>A0A453M2N9_AEGTS</name>
<proteinExistence type="predicted"/>
<evidence type="ECO:0000313" key="1">
    <source>
        <dbReference type="EnsemblPlants" id="AET5Gv21022200.3"/>
    </source>
</evidence>
<dbReference type="Proteomes" id="UP000015105">
    <property type="component" value="Chromosome 5D"/>
</dbReference>
<dbReference type="AlphaFoldDB" id="A0A453M2N9"/>
<reference evidence="2" key="2">
    <citation type="journal article" date="2017" name="Nat. Plants">
        <title>The Aegilops tauschii genome reveals multiple impacts of transposons.</title>
        <authorList>
            <person name="Zhao G."/>
            <person name="Zou C."/>
            <person name="Li K."/>
            <person name="Wang K."/>
            <person name="Li T."/>
            <person name="Gao L."/>
            <person name="Zhang X."/>
            <person name="Wang H."/>
            <person name="Yang Z."/>
            <person name="Liu X."/>
            <person name="Jiang W."/>
            <person name="Mao L."/>
            <person name="Kong X."/>
            <person name="Jiao Y."/>
            <person name="Jia J."/>
        </authorList>
    </citation>
    <scope>NUCLEOTIDE SEQUENCE [LARGE SCALE GENOMIC DNA]</scope>
    <source>
        <strain evidence="2">cv. AL8/78</strain>
    </source>
</reference>
<dbReference type="EnsemblPlants" id="AET5Gv21022200.3">
    <property type="protein sequence ID" value="AET5Gv21022200.3"/>
    <property type="gene ID" value="AET5Gv21022200"/>
</dbReference>
<keyword evidence="2" id="KW-1185">Reference proteome</keyword>
<sequence length="72" mass="8014">VSVNGVTGPRPNVNPRVKDLLKEIKQVRRKDYKNSLAKSQSTLSLSRLRLGYASVDVISVGSYIEIHAKLCF</sequence>
<organism evidence="1 2">
    <name type="scientific">Aegilops tauschii subsp. strangulata</name>
    <name type="common">Goatgrass</name>
    <dbReference type="NCBI Taxonomy" id="200361"/>
    <lineage>
        <taxon>Eukaryota</taxon>
        <taxon>Viridiplantae</taxon>
        <taxon>Streptophyta</taxon>
        <taxon>Embryophyta</taxon>
        <taxon>Tracheophyta</taxon>
        <taxon>Spermatophyta</taxon>
        <taxon>Magnoliopsida</taxon>
        <taxon>Liliopsida</taxon>
        <taxon>Poales</taxon>
        <taxon>Poaceae</taxon>
        <taxon>BOP clade</taxon>
        <taxon>Pooideae</taxon>
        <taxon>Triticodae</taxon>
        <taxon>Triticeae</taxon>
        <taxon>Triticinae</taxon>
        <taxon>Aegilops</taxon>
    </lineage>
</organism>
<evidence type="ECO:0000313" key="2">
    <source>
        <dbReference type="Proteomes" id="UP000015105"/>
    </source>
</evidence>
<reference evidence="1" key="5">
    <citation type="journal article" date="2021" name="G3 (Bethesda)">
        <title>Aegilops tauschii genome assembly Aet v5.0 features greater sequence contiguity and improved annotation.</title>
        <authorList>
            <person name="Wang L."/>
            <person name="Zhu T."/>
            <person name="Rodriguez J.C."/>
            <person name="Deal K.R."/>
            <person name="Dubcovsky J."/>
            <person name="McGuire P.E."/>
            <person name="Lux T."/>
            <person name="Spannagl M."/>
            <person name="Mayer K.F.X."/>
            <person name="Baldrich P."/>
            <person name="Meyers B.C."/>
            <person name="Huo N."/>
            <person name="Gu Y.Q."/>
            <person name="Zhou H."/>
            <person name="Devos K.M."/>
            <person name="Bennetzen J.L."/>
            <person name="Unver T."/>
            <person name="Budak H."/>
            <person name="Gulick P.J."/>
            <person name="Galiba G."/>
            <person name="Kalapos B."/>
            <person name="Nelson D.R."/>
            <person name="Li P."/>
            <person name="You F.M."/>
            <person name="Luo M.C."/>
            <person name="Dvorak J."/>
        </authorList>
    </citation>
    <scope>NUCLEOTIDE SEQUENCE [LARGE SCALE GENOMIC DNA]</scope>
    <source>
        <strain evidence="1">cv. AL8/78</strain>
    </source>
</reference>
<dbReference type="Gramene" id="AET5Gv21022200.3">
    <property type="protein sequence ID" value="AET5Gv21022200.3"/>
    <property type="gene ID" value="AET5Gv21022200"/>
</dbReference>
<accession>A0A453M2N9</accession>
<reference evidence="1" key="4">
    <citation type="submission" date="2019-03" db="UniProtKB">
        <authorList>
            <consortium name="EnsemblPlants"/>
        </authorList>
    </citation>
    <scope>IDENTIFICATION</scope>
</reference>
<reference evidence="2" key="1">
    <citation type="journal article" date="2014" name="Science">
        <title>Ancient hybridizations among the ancestral genomes of bread wheat.</title>
        <authorList>
            <consortium name="International Wheat Genome Sequencing Consortium,"/>
            <person name="Marcussen T."/>
            <person name="Sandve S.R."/>
            <person name="Heier L."/>
            <person name="Spannagl M."/>
            <person name="Pfeifer M."/>
            <person name="Jakobsen K.S."/>
            <person name="Wulff B.B."/>
            <person name="Steuernagel B."/>
            <person name="Mayer K.F."/>
            <person name="Olsen O.A."/>
        </authorList>
    </citation>
    <scope>NUCLEOTIDE SEQUENCE [LARGE SCALE GENOMIC DNA]</scope>
    <source>
        <strain evidence="2">cv. AL8/78</strain>
    </source>
</reference>
<protein>
    <submittedName>
        <fullName evidence="1">Uncharacterized protein</fullName>
    </submittedName>
</protein>
<reference evidence="1" key="3">
    <citation type="journal article" date="2017" name="Nature">
        <title>Genome sequence of the progenitor of the wheat D genome Aegilops tauschii.</title>
        <authorList>
            <person name="Luo M.C."/>
            <person name="Gu Y.Q."/>
            <person name="Puiu D."/>
            <person name="Wang H."/>
            <person name="Twardziok S.O."/>
            <person name="Deal K.R."/>
            <person name="Huo N."/>
            <person name="Zhu T."/>
            <person name="Wang L."/>
            <person name="Wang Y."/>
            <person name="McGuire P.E."/>
            <person name="Liu S."/>
            <person name="Long H."/>
            <person name="Ramasamy R.K."/>
            <person name="Rodriguez J.C."/>
            <person name="Van S.L."/>
            <person name="Yuan L."/>
            <person name="Wang Z."/>
            <person name="Xia Z."/>
            <person name="Xiao L."/>
            <person name="Anderson O.D."/>
            <person name="Ouyang S."/>
            <person name="Liang Y."/>
            <person name="Zimin A.V."/>
            <person name="Pertea G."/>
            <person name="Qi P."/>
            <person name="Bennetzen J.L."/>
            <person name="Dai X."/>
            <person name="Dawson M.W."/>
            <person name="Muller H.G."/>
            <person name="Kugler K."/>
            <person name="Rivarola-Duarte L."/>
            <person name="Spannagl M."/>
            <person name="Mayer K.F.X."/>
            <person name="Lu F.H."/>
            <person name="Bevan M.W."/>
            <person name="Leroy P."/>
            <person name="Li P."/>
            <person name="You F.M."/>
            <person name="Sun Q."/>
            <person name="Liu Z."/>
            <person name="Lyons E."/>
            <person name="Wicker T."/>
            <person name="Salzberg S.L."/>
            <person name="Devos K.M."/>
            <person name="Dvorak J."/>
        </authorList>
    </citation>
    <scope>NUCLEOTIDE SEQUENCE [LARGE SCALE GENOMIC DNA]</scope>
    <source>
        <strain evidence="1">cv. AL8/78</strain>
    </source>
</reference>